<dbReference type="eggNOG" id="ENOG502T919">
    <property type="taxonomic scope" value="Eukaryota"/>
</dbReference>
<gene>
    <name evidence="1" type="primary">Dmoj\GI23875</name>
    <name evidence="1" type="ORF">Dmoj_GI23875</name>
</gene>
<dbReference type="Proteomes" id="UP000009192">
    <property type="component" value="Unassembled WGS sequence"/>
</dbReference>
<protein>
    <submittedName>
        <fullName evidence="1">Uncharacterized protein</fullName>
    </submittedName>
</protein>
<dbReference type="InParanoid" id="B4KCC6"/>
<dbReference type="HOGENOM" id="CLU_153418_0_0_1"/>
<name>B4KCC6_DROMO</name>
<evidence type="ECO:0000313" key="1">
    <source>
        <dbReference type="EMBL" id="EDW13735.2"/>
    </source>
</evidence>
<proteinExistence type="predicted"/>
<evidence type="ECO:0000313" key="2">
    <source>
        <dbReference type="Proteomes" id="UP000009192"/>
    </source>
</evidence>
<reference evidence="1 2" key="1">
    <citation type="journal article" date="2007" name="Nature">
        <title>Evolution of genes and genomes on the Drosophila phylogeny.</title>
        <authorList>
            <consortium name="Drosophila 12 Genomes Consortium"/>
            <person name="Clark A.G."/>
            <person name="Eisen M.B."/>
            <person name="Smith D.R."/>
            <person name="Bergman C.M."/>
            <person name="Oliver B."/>
            <person name="Markow T.A."/>
            <person name="Kaufman T.C."/>
            <person name="Kellis M."/>
            <person name="Gelbart W."/>
            <person name="Iyer V.N."/>
            <person name="Pollard D.A."/>
            <person name="Sackton T.B."/>
            <person name="Larracuente A.M."/>
            <person name="Singh N.D."/>
            <person name="Abad J.P."/>
            <person name="Abt D.N."/>
            <person name="Adryan B."/>
            <person name="Aguade M."/>
            <person name="Akashi H."/>
            <person name="Anderson W.W."/>
            <person name="Aquadro C.F."/>
            <person name="Ardell D.H."/>
            <person name="Arguello R."/>
            <person name="Artieri C.G."/>
            <person name="Barbash D.A."/>
            <person name="Barker D."/>
            <person name="Barsanti P."/>
            <person name="Batterham P."/>
            <person name="Batzoglou S."/>
            <person name="Begun D."/>
            <person name="Bhutkar A."/>
            <person name="Blanco E."/>
            <person name="Bosak S.A."/>
            <person name="Bradley R.K."/>
            <person name="Brand A.D."/>
            <person name="Brent M.R."/>
            <person name="Brooks A.N."/>
            <person name="Brown R.H."/>
            <person name="Butlin R.K."/>
            <person name="Caggese C."/>
            <person name="Calvi B.R."/>
            <person name="Bernardo de Carvalho A."/>
            <person name="Caspi A."/>
            <person name="Castrezana S."/>
            <person name="Celniker S.E."/>
            <person name="Chang J.L."/>
            <person name="Chapple C."/>
            <person name="Chatterji S."/>
            <person name="Chinwalla A."/>
            <person name="Civetta A."/>
            <person name="Clifton S.W."/>
            <person name="Comeron J.M."/>
            <person name="Costello J.C."/>
            <person name="Coyne J.A."/>
            <person name="Daub J."/>
            <person name="David R.G."/>
            <person name="Delcher A.L."/>
            <person name="Delehaunty K."/>
            <person name="Do C.B."/>
            <person name="Ebling H."/>
            <person name="Edwards K."/>
            <person name="Eickbush T."/>
            <person name="Evans J.D."/>
            <person name="Filipski A."/>
            <person name="Findeiss S."/>
            <person name="Freyhult E."/>
            <person name="Fulton L."/>
            <person name="Fulton R."/>
            <person name="Garcia A.C."/>
            <person name="Gardiner A."/>
            <person name="Garfield D.A."/>
            <person name="Garvin B.E."/>
            <person name="Gibson G."/>
            <person name="Gilbert D."/>
            <person name="Gnerre S."/>
            <person name="Godfrey J."/>
            <person name="Good R."/>
            <person name="Gotea V."/>
            <person name="Gravely B."/>
            <person name="Greenberg A.J."/>
            <person name="Griffiths-Jones S."/>
            <person name="Gross S."/>
            <person name="Guigo R."/>
            <person name="Gustafson E.A."/>
            <person name="Haerty W."/>
            <person name="Hahn M.W."/>
            <person name="Halligan D.L."/>
            <person name="Halpern A.L."/>
            <person name="Halter G.M."/>
            <person name="Han M.V."/>
            <person name="Heger A."/>
            <person name="Hillier L."/>
            <person name="Hinrichs A.S."/>
            <person name="Holmes I."/>
            <person name="Hoskins R.A."/>
            <person name="Hubisz M.J."/>
            <person name="Hultmark D."/>
            <person name="Huntley M.A."/>
            <person name="Jaffe D.B."/>
            <person name="Jagadeeshan S."/>
            <person name="Jeck W.R."/>
            <person name="Johnson J."/>
            <person name="Jones C.D."/>
            <person name="Jordan W.C."/>
            <person name="Karpen G.H."/>
            <person name="Kataoka E."/>
            <person name="Keightley P.D."/>
            <person name="Kheradpour P."/>
            <person name="Kirkness E.F."/>
            <person name="Koerich L.B."/>
            <person name="Kristiansen K."/>
            <person name="Kudrna D."/>
            <person name="Kulathinal R.J."/>
            <person name="Kumar S."/>
            <person name="Kwok R."/>
            <person name="Lander E."/>
            <person name="Langley C.H."/>
            <person name="Lapoint R."/>
            <person name="Lazzaro B.P."/>
            <person name="Lee S.J."/>
            <person name="Levesque L."/>
            <person name="Li R."/>
            <person name="Lin C.F."/>
            <person name="Lin M.F."/>
            <person name="Lindblad-Toh K."/>
            <person name="Llopart A."/>
            <person name="Long M."/>
            <person name="Low L."/>
            <person name="Lozovsky E."/>
            <person name="Lu J."/>
            <person name="Luo M."/>
            <person name="Machado C.A."/>
            <person name="Makalowski W."/>
            <person name="Marzo M."/>
            <person name="Matsuda M."/>
            <person name="Matzkin L."/>
            <person name="McAllister B."/>
            <person name="McBride C.S."/>
            <person name="McKernan B."/>
            <person name="McKernan K."/>
            <person name="Mendez-Lago M."/>
            <person name="Minx P."/>
            <person name="Mollenhauer M.U."/>
            <person name="Montooth K."/>
            <person name="Mount S.M."/>
            <person name="Mu X."/>
            <person name="Myers E."/>
            <person name="Negre B."/>
            <person name="Newfeld S."/>
            <person name="Nielsen R."/>
            <person name="Noor M.A."/>
            <person name="O'Grady P."/>
            <person name="Pachter L."/>
            <person name="Papaceit M."/>
            <person name="Parisi M.J."/>
            <person name="Parisi M."/>
            <person name="Parts L."/>
            <person name="Pedersen J.S."/>
            <person name="Pesole G."/>
            <person name="Phillippy A.M."/>
            <person name="Ponting C.P."/>
            <person name="Pop M."/>
            <person name="Porcelli D."/>
            <person name="Powell J.R."/>
            <person name="Prohaska S."/>
            <person name="Pruitt K."/>
            <person name="Puig M."/>
            <person name="Quesneville H."/>
            <person name="Ram K.R."/>
            <person name="Rand D."/>
            <person name="Rasmussen M.D."/>
            <person name="Reed L.K."/>
            <person name="Reenan R."/>
            <person name="Reily A."/>
            <person name="Remington K.A."/>
            <person name="Rieger T.T."/>
            <person name="Ritchie M.G."/>
            <person name="Robin C."/>
            <person name="Rogers Y.H."/>
            <person name="Rohde C."/>
            <person name="Rozas J."/>
            <person name="Rubenfield M.J."/>
            <person name="Ruiz A."/>
            <person name="Russo S."/>
            <person name="Salzberg S.L."/>
            <person name="Sanchez-Gracia A."/>
            <person name="Saranga D.J."/>
            <person name="Sato H."/>
            <person name="Schaeffer S.W."/>
            <person name="Schatz M.C."/>
            <person name="Schlenke T."/>
            <person name="Schwartz R."/>
            <person name="Segarra C."/>
            <person name="Singh R.S."/>
            <person name="Sirot L."/>
            <person name="Sirota M."/>
            <person name="Sisneros N.B."/>
            <person name="Smith C.D."/>
            <person name="Smith T.F."/>
            <person name="Spieth J."/>
            <person name="Stage D.E."/>
            <person name="Stark A."/>
            <person name="Stephan W."/>
            <person name="Strausberg R.L."/>
            <person name="Strempel S."/>
            <person name="Sturgill D."/>
            <person name="Sutton G."/>
            <person name="Sutton G.G."/>
            <person name="Tao W."/>
            <person name="Teichmann S."/>
            <person name="Tobari Y.N."/>
            <person name="Tomimura Y."/>
            <person name="Tsolas J.M."/>
            <person name="Valente V.L."/>
            <person name="Venter E."/>
            <person name="Venter J.C."/>
            <person name="Vicario S."/>
            <person name="Vieira F.G."/>
            <person name="Vilella A.J."/>
            <person name="Villasante A."/>
            <person name="Walenz B."/>
            <person name="Wang J."/>
            <person name="Wasserman M."/>
            <person name="Watts T."/>
            <person name="Wilson D."/>
            <person name="Wilson R.K."/>
            <person name="Wing R.A."/>
            <person name="Wolfner M.F."/>
            <person name="Wong A."/>
            <person name="Wong G.K."/>
            <person name="Wu C.I."/>
            <person name="Wu G."/>
            <person name="Yamamoto D."/>
            <person name="Yang H.P."/>
            <person name="Yang S.P."/>
            <person name="Yorke J.A."/>
            <person name="Yoshida K."/>
            <person name="Zdobnov E."/>
            <person name="Zhang P."/>
            <person name="Zhang Y."/>
            <person name="Zimin A.V."/>
            <person name="Baldwin J."/>
            <person name="Abdouelleil A."/>
            <person name="Abdulkadir J."/>
            <person name="Abebe A."/>
            <person name="Abera B."/>
            <person name="Abreu J."/>
            <person name="Acer S.C."/>
            <person name="Aftuck L."/>
            <person name="Alexander A."/>
            <person name="An P."/>
            <person name="Anderson E."/>
            <person name="Anderson S."/>
            <person name="Arachi H."/>
            <person name="Azer M."/>
            <person name="Bachantsang P."/>
            <person name="Barry A."/>
            <person name="Bayul T."/>
            <person name="Berlin A."/>
            <person name="Bessette D."/>
            <person name="Bloom T."/>
            <person name="Blye J."/>
            <person name="Boguslavskiy L."/>
            <person name="Bonnet C."/>
            <person name="Boukhgalter B."/>
            <person name="Bourzgui I."/>
            <person name="Brown A."/>
            <person name="Cahill P."/>
            <person name="Channer S."/>
            <person name="Cheshatsang Y."/>
            <person name="Chuda L."/>
            <person name="Citroen M."/>
            <person name="Collymore A."/>
            <person name="Cooke P."/>
            <person name="Costello M."/>
            <person name="D'Aco K."/>
            <person name="Daza R."/>
            <person name="De Haan G."/>
            <person name="DeGray S."/>
            <person name="DeMaso C."/>
            <person name="Dhargay N."/>
            <person name="Dooley K."/>
            <person name="Dooley E."/>
            <person name="Doricent M."/>
            <person name="Dorje P."/>
            <person name="Dorjee K."/>
            <person name="Dupes A."/>
            <person name="Elong R."/>
            <person name="Falk J."/>
            <person name="Farina A."/>
            <person name="Faro S."/>
            <person name="Ferguson D."/>
            <person name="Fisher S."/>
            <person name="Foley C.D."/>
            <person name="Franke A."/>
            <person name="Friedrich D."/>
            <person name="Gadbois L."/>
            <person name="Gearin G."/>
            <person name="Gearin C.R."/>
            <person name="Giannoukos G."/>
            <person name="Goode T."/>
            <person name="Graham J."/>
            <person name="Grandbois E."/>
            <person name="Grewal S."/>
            <person name="Gyaltsen K."/>
            <person name="Hafez N."/>
            <person name="Hagos B."/>
            <person name="Hall J."/>
            <person name="Henson C."/>
            <person name="Hollinger A."/>
            <person name="Honan T."/>
            <person name="Huard M.D."/>
            <person name="Hughes L."/>
            <person name="Hurhula B."/>
            <person name="Husby M.E."/>
            <person name="Kamat A."/>
            <person name="Kanga B."/>
            <person name="Kashin S."/>
            <person name="Khazanovich D."/>
            <person name="Kisner P."/>
            <person name="Lance K."/>
            <person name="Lara M."/>
            <person name="Lee W."/>
            <person name="Lennon N."/>
            <person name="Letendre F."/>
            <person name="LeVine R."/>
            <person name="Lipovsky A."/>
            <person name="Liu X."/>
            <person name="Liu J."/>
            <person name="Liu S."/>
            <person name="Lokyitsang T."/>
            <person name="Lokyitsang Y."/>
            <person name="Lubonja R."/>
            <person name="Lui A."/>
            <person name="MacDonald P."/>
            <person name="Magnisalis V."/>
            <person name="Maru K."/>
            <person name="Matthews C."/>
            <person name="McCusker W."/>
            <person name="McDonough S."/>
            <person name="Mehta T."/>
            <person name="Meldrim J."/>
            <person name="Meneus L."/>
            <person name="Mihai O."/>
            <person name="Mihalev A."/>
            <person name="Mihova T."/>
            <person name="Mittelman R."/>
            <person name="Mlenga V."/>
            <person name="Montmayeur A."/>
            <person name="Mulrain L."/>
            <person name="Navidi A."/>
            <person name="Naylor J."/>
            <person name="Negash T."/>
            <person name="Nguyen T."/>
            <person name="Nguyen N."/>
            <person name="Nicol R."/>
            <person name="Norbu C."/>
            <person name="Norbu N."/>
            <person name="Novod N."/>
            <person name="O'Neill B."/>
            <person name="Osman S."/>
            <person name="Markiewicz E."/>
            <person name="Oyono O.L."/>
            <person name="Patti C."/>
            <person name="Phunkhang P."/>
            <person name="Pierre F."/>
            <person name="Priest M."/>
            <person name="Raghuraman S."/>
            <person name="Rege F."/>
            <person name="Reyes R."/>
            <person name="Rise C."/>
            <person name="Rogov P."/>
            <person name="Ross K."/>
            <person name="Ryan E."/>
            <person name="Settipalli S."/>
            <person name="Shea T."/>
            <person name="Sherpa N."/>
            <person name="Shi L."/>
            <person name="Shih D."/>
            <person name="Sparrow T."/>
            <person name="Spaulding J."/>
            <person name="Stalker J."/>
            <person name="Stange-Thomann N."/>
            <person name="Stavropoulos S."/>
            <person name="Stone C."/>
            <person name="Strader C."/>
            <person name="Tesfaye S."/>
            <person name="Thomson T."/>
            <person name="Thoulutsang Y."/>
            <person name="Thoulutsang D."/>
            <person name="Topham K."/>
            <person name="Topping I."/>
            <person name="Tsamla T."/>
            <person name="Vassiliev H."/>
            <person name="Vo A."/>
            <person name="Wangchuk T."/>
            <person name="Wangdi T."/>
            <person name="Weiand M."/>
            <person name="Wilkinson J."/>
            <person name="Wilson A."/>
            <person name="Yadav S."/>
            <person name="Young G."/>
            <person name="Yu Q."/>
            <person name="Zembek L."/>
            <person name="Zhong D."/>
            <person name="Zimmer A."/>
            <person name="Zwirko Z."/>
            <person name="Jaffe D.B."/>
            <person name="Alvarez P."/>
            <person name="Brockman W."/>
            <person name="Butler J."/>
            <person name="Chin C."/>
            <person name="Gnerre S."/>
            <person name="Grabherr M."/>
            <person name="Kleber M."/>
            <person name="Mauceli E."/>
            <person name="MacCallum I."/>
        </authorList>
    </citation>
    <scope>NUCLEOTIDE SEQUENCE [LARGE SCALE GENOMIC DNA]</scope>
    <source>
        <strain evidence="2">Tucson 15081-1352.22</strain>
    </source>
</reference>
<sequence>MVQINYGTIKRSFHTDEILPIPAAHIVCYPLGRSQCDKVASCFYSCLGCARNVAAAAAPDVHSDAQSTTALPNCLTYRQVTGAGFIAGSAPARRVPVLFSTNRGLYLRVARPASMLSPLLTATNQQYDISFCDLERWSTNRANVISLEDTFSMLQPQPQPQLQHQQQQQQTQPLNSFAVYNIQR</sequence>
<organism evidence="1 2">
    <name type="scientific">Drosophila mojavensis</name>
    <name type="common">Fruit fly</name>
    <dbReference type="NCBI Taxonomy" id="7230"/>
    <lineage>
        <taxon>Eukaryota</taxon>
        <taxon>Metazoa</taxon>
        <taxon>Ecdysozoa</taxon>
        <taxon>Arthropoda</taxon>
        <taxon>Hexapoda</taxon>
        <taxon>Insecta</taxon>
        <taxon>Pterygota</taxon>
        <taxon>Neoptera</taxon>
        <taxon>Endopterygota</taxon>
        <taxon>Diptera</taxon>
        <taxon>Brachycera</taxon>
        <taxon>Muscomorpha</taxon>
        <taxon>Ephydroidea</taxon>
        <taxon>Drosophilidae</taxon>
        <taxon>Drosophila</taxon>
    </lineage>
</organism>
<accession>B4KCC6</accession>
<keyword evidence="2" id="KW-1185">Reference proteome</keyword>
<dbReference type="KEGG" id="dmo:Dmoj_GI23875"/>
<dbReference type="OrthoDB" id="8052636at2759"/>
<dbReference type="AlphaFoldDB" id="B4KCC6"/>
<dbReference type="EMBL" id="CH933806">
    <property type="protein sequence ID" value="EDW13735.2"/>
    <property type="molecule type" value="Genomic_DNA"/>
</dbReference>